<sequence length="495" mass="52464">MKYSTYYIENSKFGETKKSIEKAGGWWVRFGTDVLAYAANNRWAEVDARFSAESRGTGQGVGSVRKSDLHLVVQKGRTFQQEYPDTEVLFDKGRYLVVSISPSEAKKLNEREDVCFNILPLEENRVVFEQRVPKRTETPSGTPQADLVSGVRKSVFESYVAHLVSYPTRLSTSAHYLEAAGWCNGVLAGMGYASSLEDVSLPGGKRSANVVARRQGKGGIDRENVVIVAHLDSVNHPGGPAADAPGADDNASGSAGLLTLAAGCAGYEFTHDLTFILFGGEEQGLHGSTQFVTSLPPAERARTRAVLNMDMIGSVNATPPAVLLEGAELSQSLIDGLATAATQFTSLTVQTSLNPFASDHVPFIDAGIPAVLTIEGADSANAAIHTGEDTLDNIDADFATQILQMNAGFIAVEAGVTKPAVDCGCGAGPAVDQAGGTQAVRDLTFHYQALFAQYARLGRDGLLTPADYGNWQAARAAHDALVQQAGTHPQGAPVC</sequence>
<dbReference type="GO" id="GO:0004177">
    <property type="term" value="F:aminopeptidase activity"/>
    <property type="evidence" value="ECO:0007669"/>
    <property type="project" value="UniProtKB-KW"/>
</dbReference>
<proteinExistence type="predicted"/>
<evidence type="ECO:0000259" key="1">
    <source>
        <dbReference type="Pfam" id="PF04389"/>
    </source>
</evidence>
<evidence type="ECO:0000313" key="2">
    <source>
        <dbReference type="EMBL" id="SMC11361.1"/>
    </source>
</evidence>
<dbReference type="PANTHER" id="PTHR12147">
    <property type="entry name" value="METALLOPEPTIDASE M28 FAMILY MEMBER"/>
    <property type="match status" value="1"/>
</dbReference>
<dbReference type="OrthoDB" id="9787436at2"/>
<dbReference type="Gene3D" id="3.40.630.10">
    <property type="entry name" value="Zn peptidases"/>
    <property type="match status" value="1"/>
</dbReference>
<dbReference type="Pfam" id="PF04389">
    <property type="entry name" value="Peptidase_M28"/>
    <property type="match status" value="1"/>
</dbReference>
<keyword evidence="2" id="KW-0031">Aminopeptidase</keyword>
<keyword evidence="3" id="KW-1185">Reference proteome</keyword>
<protein>
    <submittedName>
        <fullName evidence="2">Aminopeptidase S</fullName>
        <ecNumber evidence="2">3.4.11.24</ecNumber>
    </submittedName>
</protein>
<dbReference type="SUPFAM" id="SSF53187">
    <property type="entry name" value="Zn-dependent exopeptidases"/>
    <property type="match status" value="1"/>
</dbReference>
<dbReference type="EC" id="3.4.11.24" evidence="2"/>
<dbReference type="EMBL" id="FWXB01000003">
    <property type="protein sequence ID" value="SMC11361.1"/>
    <property type="molecule type" value="Genomic_DNA"/>
</dbReference>
<keyword evidence="2" id="KW-0645">Protease</keyword>
<name>A0A1X7BP51_9RHOB</name>
<dbReference type="InterPro" id="IPR007484">
    <property type="entry name" value="Peptidase_M28"/>
</dbReference>
<dbReference type="AlphaFoldDB" id="A0A1X7BP51"/>
<keyword evidence="2" id="KW-0378">Hydrolase</keyword>
<organism evidence="2 3">
    <name type="scientific">Roseovarius aestuarii</name>
    <dbReference type="NCBI Taxonomy" id="475083"/>
    <lineage>
        <taxon>Bacteria</taxon>
        <taxon>Pseudomonadati</taxon>
        <taxon>Pseudomonadota</taxon>
        <taxon>Alphaproteobacteria</taxon>
        <taxon>Rhodobacterales</taxon>
        <taxon>Roseobacteraceae</taxon>
        <taxon>Roseovarius</taxon>
    </lineage>
</organism>
<dbReference type="PANTHER" id="PTHR12147:SF26">
    <property type="entry name" value="PEPTIDASE M28 DOMAIN-CONTAINING PROTEIN"/>
    <property type="match status" value="1"/>
</dbReference>
<accession>A0A1X7BP51</accession>
<dbReference type="GO" id="GO:0006508">
    <property type="term" value="P:proteolysis"/>
    <property type="evidence" value="ECO:0007669"/>
    <property type="project" value="InterPro"/>
</dbReference>
<gene>
    <name evidence="2" type="ORF">ROA7745_01173</name>
</gene>
<dbReference type="InterPro" id="IPR045175">
    <property type="entry name" value="M28_fam"/>
</dbReference>
<reference evidence="2 3" key="1">
    <citation type="submission" date="2017-03" db="EMBL/GenBank/DDBJ databases">
        <authorList>
            <person name="Afonso C.L."/>
            <person name="Miller P.J."/>
            <person name="Scott M.A."/>
            <person name="Spackman E."/>
            <person name="Goraichik I."/>
            <person name="Dimitrov K.M."/>
            <person name="Suarez D.L."/>
            <person name="Swayne D.E."/>
        </authorList>
    </citation>
    <scope>NUCLEOTIDE SEQUENCE [LARGE SCALE GENOMIC DNA]</scope>
    <source>
        <strain evidence="2 3">CECT 7745</strain>
    </source>
</reference>
<evidence type="ECO:0000313" key="3">
    <source>
        <dbReference type="Proteomes" id="UP000193224"/>
    </source>
</evidence>
<feature type="domain" description="Peptidase M28" evidence="1">
    <location>
        <begin position="209"/>
        <end position="407"/>
    </location>
</feature>
<dbReference type="RefSeq" id="WP_139836316.1">
    <property type="nucleotide sequence ID" value="NZ_FWXB01000003.1"/>
</dbReference>
<dbReference type="GO" id="GO:0008235">
    <property type="term" value="F:metalloexopeptidase activity"/>
    <property type="evidence" value="ECO:0007669"/>
    <property type="project" value="InterPro"/>
</dbReference>
<dbReference type="Proteomes" id="UP000193224">
    <property type="component" value="Unassembled WGS sequence"/>
</dbReference>